<protein>
    <submittedName>
        <fullName evidence="2">Uncharacterized protein</fullName>
    </submittedName>
</protein>
<dbReference type="EMBL" id="CAMGYJ010000003">
    <property type="protein sequence ID" value="CAI0396609.1"/>
    <property type="molecule type" value="Genomic_DNA"/>
</dbReference>
<comment type="caution">
    <text evidence="2">The sequence shown here is derived from an EMBL/GenBank/DDBJ whole genome shotgun (WGS) entry which is preliminary data.</text>
</comment>
<feature type="region of interest" description="Disordered" evidence="1">
    <location>
        <begin position="29"/>
        <end position="62"/>
    </location>
</feature>
<organism evidence="2 3">
    <name type="scientific">Linum tenue</name>
    <dbReference type="NCBI Taxonomy" id="586396"/>
    <lineage>
        <taxon>Eukaryota</taxon>
        <taxon>Viridiplantae</taxon>
        <taxon>Streptophyta</taxon>
        <taxon>Embryophyta</taxon>
        <taxon>Tracheophyta</taxon>
        <taxon>Spermatophyta</taxon>
        <taxon>Magnoliopsida</taxon>
        <taxon>eudicotyledons</taxon>
        <taxon>Gunneridae</taxon>
        <taxon>Pentapetalae</taxon>
        <taxon>rosids</taxon>
        <taxon>fabids</taxon>
        <taxon>Malpighiales</taxon>
        <taxon>Linaceae</taxon>
        <taxon>Linum</taxon>
    </lineage>
</organism>
<feature type="region of interest" description="Disordered" evidence="1">
    <location>
        <begin position="77"/>
        <end position="100"/>
    </location>
</feature>
<feature type="compositionally biased region" description="Basic and acidic residues" evidence="1">
    <location>
        <begin position="80"/>
        <end position="90"/>
    </location>
</feature>
<evidence type="ECO:0000313" key="2">
    <source>
        <dbReference type="EMBL" id="CAI0396609.1"/>
    </source>
</evidence>
<name>A0AAV0IIS2_9ROSI</name>
<gene>
    <name evidence="2" type="ORF">LITE_LOCUS9204</name>
</gene>
<accession>A0AAV0IIS2</accession>
<dbReference type="AlphaFoldDB" id="A0AAV0IIS2"/>
<evidence type="ECO:0000256" key="1">
    <source>
        <dbReference type="SAM" id="MobiDB-lite"/>
    </source>
</evidence>
<proteinExistence type="predicted"/>
<sequence length="178" mass="20141">MQPDQRLRLLRGGQAVHHLQVLAADHQAYQSGPHHQQLREGERRRRGGGVRPKVPWGRGAGRGAVERLVQQRQELLSAGQDHREREERGGEGGGRVRFHGGLRRRPRLPAAVPQQHRGCVAGRVGCARGGFWGSGRFEGDMVVCVKLDVVFFFFHGRYRVSCFFSFSFVMFFSCPLRK</sequence>
<evidence type="ECO:0000313" key="3">
    <source>
        <dbReference type="Proteomes" id="UP001154282"/>
    </source>
</evidence>
<dbReference type="Proteomes" id="UP001154282">
    <property type="component" value="Unassembled WGS sequence"/>
</dbReference>
<keyword evidence="3" id="KW-1185">Reference proteome</keyword>
<reference evidence="2" key="1">
    <citation type="submission" date="2022-08" db="EMBL/GenBank/DDBJ databases">
        <authorList>
            <person name="Gutierrez-Valencia J."/>
        </authorList>
    </citation>
    <scope>NUCLEOTIDE SEQUENCE</scope>
</reference>